<protein>
    <recommendedName>
        <fullName evidence="2">RsdA/BaiN/AoA(So)-like Rossmann fold-like domain-containing protein</fullName>
    </recommendedName>
</protein>
<dbReference type="Gramene" id="GBG93124">
    <property type="protein sequence ID" value="GBG93124"/>
    <property type="gene ID" value="CBR_g59258"/>
</dbReference>
<dbReference type="Gene3D" id="3.50.50.60">
    <property type="entry name" value="FAD/NAD(P)-binding domain"/>
    <property type="match status" value="1"/>
</dbReference>
<name>A0A388MEZ5_CHABU</name>
<dbReference type="InterPro" id="IPR004792">
    <property type="entry name" value="BaiN-like"/>
</dbReference>
<dbReference type="AlphaFoldDB" id="A0A388MEZ5"/>
<feature type="domain" description="RsdA/BaiN/AoA(So)-like Rossmann fold-like" evidence="2">
    <location>
        <begin position="333"/>
        <end position="454"/>
    </location>
</feature>
<evidence type="ECO:0000259" key="2">
    <source>
        <dbReference type="Pfam" id="PF03486"/>
    </source>
</evidence>
<dbReference type="InterPro" id="IPR057661">
    <property type="entry name" value="RsdA/BaiN/AoA(So)_Rossmann"/>
</dbReference>
<dbReference type="SUPFAM" id="SSF51905">
    <property type="entry name" value="FAD/NAD(P)-binding domain"/>
    <property type="match status" value="1"/>
</dbReference>
<comment type="caution">
    <text evidence="3">The sequence shown here is derived from an EMBL/GenBank/DDBJ whole genome shotgun (WGS) entry which is preliminary data.</text>
</comment>
<dbReference type="Proteomes" id="UP000265515">
    <property type="component" value="Unassembled WGS sequence"/>
</dbReference>
<evidence type="ECO:0000313" key="3">
    <source>
        <dbReference type="EMBL" id="GBG93124.1"/>
    </source>
</evidence>
<gene>
    <name evidence="3" type="ORF">CBR_g59258</name>
</gene>
<feature type="non-terminal residue" evidence="3">
    <location>
        <position position="456"/>
    </location>
</feature>
<sequence>MARAGSGAPIAVRLGKQLIVDASPLQTRVQHHREAMPIPIQRLTWHDGEQACCRASIAISARISVPSPVLPTPKATNSHVPLRRVDAYCLASGYGDRGVATHHPREIHPPPQHEQSIAQRRKLGLPLETKHSGTVIFRTKKGGKGSIGQSPANQAQQLLGATRASSGCLHGCTWSRSTWRFGSYSVRRNNAAAPVHGSCWQGSLLSPSPSSSFSSWTPSPWPSDKLRDRHVACGGSLRRGRIEEEHGTANMNVGSVATCMTPGQDFHQVEHRHSSGGLAGEGSNHHTTADFGNDRVESESLEQTSHHLSDARESCDRSNTTARVGCNRMPKVLAVIGGGAAGIFGALRAKDLCRSLQVAVFEKTAPLSKVRISGGGRCNVTTGLYVDALGLAAQYPRGNRELKGAYFRTHGPLDTVEWFEKRGVALKTEEDGRMFPVSNSSSTIVDCLLNEAARLQ</sequence>
<dbReference type="PANTHER" id="PTHR42887">
    <property type="entry name" value="OS12G0638800 PROTEIN"/>
    <property type="match status" value="1"/>
</dbReference>
<proteinExistence type="predicted"/>
<dbReference type="OrthoDB" id="9930022at2759"/>
<accession>A0A388MEZ5</accession>
<reference evidence="3 4" key="1">
    <citation type="journal article" date="2018" name="Cell">
        <title>The Chara Genome: Secondary Complexity and Implications for Plant Terrestrialization.</title>
        <authorList>
            <person name="Nishiyama T."/>
            <person name="Sakayama H."/>
            <person name="Vries J.D."/>
            <person name="Buschmann H."/>
            <person name="Saint-Marcoux D."/>
            <person name="Ullrich K.K."/>
            <person name="Haas F.B."/>
            <person name="Vanderstraeten L."/>
            <person name="Becker D."/>
            <person name="Lang D."/>
            <person name="Vosolsobe S."/>
            <person name="Rombauts S."/>
            <person name="Wilhelmsson P.K.I."/>
            <person name="Janitza P."/>
            <person name="Kern R."/>
            <person name="Heyl A."/>
            <person name="Rumpler F."/>
            <person name="Villalobos L.I.A.C."/>
            <person name="Clay J.M."/>
            <person name="Skokan R."/>
            <person name="Toyoda A."/>
            <person name="Suzuki Y."/>
            <person name="Kagoshima H."/>
            <person name="Schijlen E."/>
            <person name="Tajeshwar N."/>
            <person name="Catarino B."/>
            <person name="Hetherington A.J."/>
            <person name="Saltykova A."/>
            <person name="Bonnot C."/>
            <person name="Breuninger H."/>
            <person name="Symeonidi A."/>
            <person name="Radhakrishnan G.V."/>
            <person name="Van Nieuwerburgh F."/>
            <person name="Deforce D."/>
            <person name="Chang C."/>
            <person name="Karol K.G."/>
            <person name="Hedrich R."/>
            <person name="Ulvskov P."/>
            <person name="Glockner G."/>
            <person name="Delwiche C.F."/>
            <person name="Petrasek J."/>
            <person name="Van de Peer Y."/>
            <person name="Friml J."/>
            <person name="Beilby M."/>
            <person name="Dolan L."/>
            <person name="Kohara Y."/>
            <person name="Sugano S."/>
            <person name="Fujiyama A."/>
            <person name="Delaux P.-M."/>
            <person name="Quint M."/>
            <person name="TheiBen G."/>
            <person name="Hagemann M."/>
            <person name="Harholt J."/>
            <person name="Dunand C."/>
            <person name="Zachgo S."/>
            <person name="Langdale J."/>
            <person name="Maumus F."/>
            <person name="Straeten D.V.D."/>
            <person name="Gould S.B."/>
            <person name="Rensing S.A."/>
        </authorList>
    </citation>
    <scope>NUCLEOTIDE SEQUENCE [LARGE SCALE GENOMIC DNA]</scope>
    <source>
        <strain evidence="3 4">S276</strain>
    </source>
</reference>
<evidence type="ECO:0000313" key="4">
    <source>
        <dbReference type="Proteomes" id="UP000265515"/>
    </source>
</evidence>
<dbReference type="PANTHER" id="PTHR42887:SF2">
    <property type="entry name" value="OS12G0638800 PROTEIN"/>
    <property type="match status" value="1"/>
</dbReference>
<feature type="region of interest" description="Disordered" evidence="1">
    <location>
        <begin position="269"/>
        <end position="321"/>
    </location>
</feature>
<organism evidence="3 4">
    <name type="scientific">Chara braunii</name>
    <name type="common">Braun's stonewort</name>
    <dbReference type="NCBI Taxonomy" id="69332"/>
    <lineage>
        <taxon>Eukaryota</taxon>
        <taxon>Viridiplantae</taxon>
        <taxon>Streptophyta</taxon>
        <taxon>Charophyceae</taxon>
        <taxon>Charales</taxon>
        <taxon>Characeae</taxon>
        <taxon>Chara</taxon>
    </lineage>
</organism>
<evidence type="ECO:0000256" key="1">
    <source>
        <dbReference type="SAM" id="MobiDB-lite"/>
    </source>
</evidence>
<keyword evidence="4" id="KW-1185">Reference proteome</keyword>
<dbReference type="EMBL" id="BFEA01001246">
    <property type="protein sequence ID" value="GBG93124.1"/>
    <property type="molecule type" value="Genomic_DNA"/>
</dbReference>
<dbReference type="InterPro" id="IPR036188">
    <property type="entry name" value="FAD/NAD-bd_sf"/>
</dbReference>
<feature type="compositionally biased region" description="Basic and acidic residues" evidence="1">
    <location>
        <begin position="283"/>
        <end position="316"/>
    </location>
</feature>
<dbReference type="Pfam" id="PF03486">
    <property type="entry name" value="HI0933_like"/>
    <property type="match status" value="1"/>
</dbReference>